<dbReference type="PRINTS" id="PR00463">
    <property type="entry name" value="EP450I"/>
</dbReference>
<evidence type="ECO:0000256" key="1">
    <source>
        <dbReference type="ARBA" id="ARBA00010617"/>
    </source>
</evidence>
<dbReference type="Pfam" id="PF00067">
    <property type="entry name" value="p450"/>
    <property type="match status" value="1"/>
</dbReference>
<evidence type="ECO:0000256" key="5">
    <source>
        <dbReference type="ARBA" id="ARBA00023004"/>
    </source>
</evidence>
<evidence type="ECO:0000256" key="7">
    <source>
        <dbReference type="RuleBase" id="RU000461"/>
    </source>
</evidence>
<evidence type="ECO:0000256" key="3">
    <source>
        <dbReference type="ARBA" id="ARBA00022723"/>
    </source>
</evidence>
<keyword evidence="6 7" id="KW-0503">Monooxygenase</keyword>
<evidence type="ECO:0000313" key="9">
    <source>
        <dbReference type="Proteomes" id="UP001602013"/>
    </source>
</evidence>
<dbReference type="Gene3D" id="1.10.630.10">
    <property type="entry name" value="Cytochrome P450"/>
    <property type="match status" value="1"/>
</dbReference>
<dbReference type="PANTHER" id="PTHR24291">
    <property type="entry name" value="CYTOCHROME P450 FAMILY 4"/>
    <property type="match status" value="1"/>
</dbReference>
<dbReference type="SUPFAM" id="SSF48264">
    <property type="entry name" value="Cytochrome P450"/>
    <property type="match status" value="1"/>
</dbReference>
<dbReference type="EMBL" id="JBIASD010000003">
    <property type="protein sequence ID" value="MFF3665013.1"/>
    <property type="molecule type" value="Genomic_DNA"/>
</dbReference>
<keyword evidence="3 7" id="KW-0479">Metal-binding</keyword>
<dbReference type="PANTHER" id="PTHR24291:SF50">
    <property type="entry name" value="BIFUNCTIONAL ALBAFLAVENONE MONOOXYGENASE_TERPENE SYNTHASE"/>
    <property type="match status" value="1"/>
</dbReference>
<accession>A0ABW6SJD8</accession>
<dbReference type="PRINTS" id="PR00385">
    <property type="entry name" value="P450"/>
</dbReference>
<comment type="caution">
    <text evidence="8">The sequence shown here is derived from an EMBL/GenBank/DDBJ whole genome shotgun (WGS) entry which is preliminary data.</text>
</comment>
<name>A0ABW6SJD8_9ACTN</name>
<dbReference type="Proteomes" id="UP001602013">
    <property type="component" value="Unassembled WGS sequence"/>
</dbReference>
<dbReference type="RefSeq" id="WP_387409035.1">
    <property type="nucleotide sequence ID" value="NZ_JBIASD010000003.1"/>
</dbReference>
<evidence type="ECO:0000256" key="6">
    <source>
        <dbReference type="ARBA" id="ARBA00023033"/>
    </source>
</evidence>
<evidence type="ECO:0000313" key="8">
    <source>
        <dbReference type="EMBL" id="MFF3665013.1"/>
    </source>
</evidence>
<keyword evidence="5 7" id="KW-0408">Iron</keyword>
<organism evidence="8 9">
    <name type="scientific">Microtetraspora malaysiensis</name>
    <dbReference type="NCBI Taxonomy" id="161358"/>
    <lineage>
        <taxon>Bacteria</taxon>
        <taxon>Bacillati</taxon>
        <taxon>Actinomycetota</taxon>
        <taxon>Actinomycetes</taxon>
        <taxon>Streptosporangiales</taxon>
        <taxon>Streptosporangiaceae</taxon>
        <taxon>Microtetraspora</taxon>
    </lineage>
</organism>
<comment type="similarity">
    <text evidence="1 7">Belongs to the cytochrome P450 family.</text>
</comment>
<keyword evidence="2 7" id="KW-0349">Heme</keyword>
<reference evidence="8 9" key="1">
    <citation type="submission" date="2024-10" db="EMBL/GenBank/DDBJ databases">
        <title>The Natural Products Discovery Center: Release of the First 8490 Sequenced Strains for Exploring Actinobacteria Biosynthetic Diversity.</title>
        <authorList>
            <person name="Kalkreuter E."/>
            <person name="Kautsar S.A."/>
            <person name="Yang D."/>
            <person name="Bader C.D."/>
            <person name="Teijaro C.N."/>
            <person name="Fluegel L."/>
            <person name="Davis C.M."/>
            <person name="Simpson J.R."/>
            <person name="Lauterbach L."/>
            <person name="Steele A.D."/>
            <person name="Gui C."/>
            <person name="Meng S."/>
            <person name="Li G."/>
            <person name="Viehrig K."/>
            <person name="Ye F."/>
            <person name="Su P."/>
            <person name="Kiefer A.F."/>
            <person name="Nichols A."/>
            <person name="Cepeda A.J."/>
            <person name="Yan W."/>
            <person name="Fan B."/>
            <person name="Jiang Y."/>
            <person name="Adhikari A."/>
            <person name="Zheng C.-J."/>
            <person name="Schuster L."/>
            <person name="Cowan T.M."/>
            <person name="Smanski M.J."/>
            <person name="Chevrette M.G."/>
            <person name="De Carvalho L.P.S."/>
            <person name="Shen B."/>
        </authorList>
    </citation>
    <scope>NUCLEOTIDE SEQUENCE [LARGE SCALE GENOMIC DNA]</scope>
    <source>
        <strain evidence="8 9">NPDC002173</strain>
    </source>
</reference>
<dbReference type="InterPro" id="IPR001128">
    <property type="entry name" value="Cyt_P450"/>
</dbReference>
<protein>
    <submittedName>
        <fullName evidence="8">Cytochrome P450</fullName>
    </submittedName>
</protein>
<dbReference type="InterPro" id="IPR050196">
    <property type="entry name" value="Cytochrome_P450_Monoox"/>
</dbReference>
<keyword evidence="4 7" id="KW-0560">Oxidoreductase</keyword>
<keyword evidence="9" id="KW-1185">Reference proteome</keyword>
<proteinExistence type="inferred from homology"/>
<dbReference type="InterPro" id="IPR036396">
    <property type="entry name" value="Cyt_P450_sf"/>
</dbReference>
<dbReference type="InterPro" id="IPR002401">
    <property type="entry name" value="Cyt_P450_E_grp-I"/>
</dbReference>
<dbReference type="PROSITE" id="PS00086">
    <property type="entry name" value="CYTOCHROME_P450"/>
    <property type="match status" value="1"/>
</dbReference>
<sequence length="456" mass="50718">MSTAVAESDHGVRSLPIHRLLPELLRDPANVLAGIGADADGEIVRLNLGPVRHYLVSHPDHVQHVLRGNSANFTRGGSFWRPLHRLFGASVMSDGETWALSRGILQPVFTARNVNSLAGRMAEAIAEGVAEWEEAVEAGQPIHVPTRIADVVNKTVIRILFADKITLAEAERIAPAFDSIATATLVRAVLPFVPNVVPMPGDRAFRRALRTVDDVVFPLVRKYRGRPTDDQDIFSVLARARDADGGELGDQWVRDNLVAMFATATETTIGALTWLWPLLARHPEVTSRLYEEIDRVVGDGPVGPSHLADLVYTKQVIQEVLRLHPVGWLFPRAVVEPEVIGGVRFRSGDTLLISPYVTHRLTRLWDRPEEFDPDRFAPERTAHRHRYAYFPFGGGPHQCLGMHLFNLESQLIVATILSRFRLTSCVPTIATPQAAVSLRPREEVEITLRPTTRQEK</sequence>
<gene>
    <name evidence="8" type="ORF">ACFYXI_05410</name>
</gene>
<evidence type="ECO:0000256" key="4">
    <source>
        <dbReference type="ARBA" id="ARBA00023002"/>
    </source>
</evidence>
<dbReference type="InterPro" id="IPR017972">
    <property type="entry name" value="Cyt_P450_CS"/>
</dbReference>
<evidence type="ECO:0000256" key="2">
    <source>
        <dbReference type="ARBA" id="ARBA00022617"/>
    </source>
</evidence>